<evidence type="ECO:0000256" key="3">
    <source>
        <dbReference type="ARBA" id="ARBA00022692"/>
    </source>
</evidence>
<keyword evidence="4 9" id="KW-0552">Olfaction</keyword>
<evidence type="ECO:0000256" key="6">
    <source>
        <dbReference type="ARBA" id="ARBA00023136"/>
    </source>
</evidence>
<keyword evidence="5 9" id="KW-1133">Transmembrane helix</keyword>
<evidence type="ECO:0000256" key="5">
    <source>
        <dbReference type="ARBA" id="ARBA00022989"/>
    </source>
</evidence>
<sequence>MDVFQRYYKLTEILMRSIGQWPYQSRLVSRTLLGILIFWCTVQVVPQILAVIKFSDDPKVVLESISPFLVDAISFAKLVTCLCTSKMRLRILNHVREDWKKWDGEREIEVLHEYAATGKKMTTYYAVAVYFTTVLFVGQPMLPKLIDNFFYNGTLPGEFPFPVYYCQLDQQKYYFHIIAFTYVGVSMIIIITIANDAMFIIHVQHVCGVFAAIGRKLKRVGEKKSTTKGRDIDFENLTICIDRHNGAIEFAELLENLYCPCFFFLVGFNMIMLSVTGLQILTRSNDPQEIVRFIVFVGAQIIHLYIESYISQILMDHSLSIREDLHSGKWYNTSLKAQKLLGPMTMRCNTPCKLTAGKICTMSVETFGTVRMGFTFLLLYFQQISPTIK</sequence>
<dbReference type="GO" id="GO:0005549">
    <property type="term" value="F:odorant binding"/>
    <property type="evidence" value="ECO:0007669"/>
    <property type="project" value="InterPro"/>
</dbReference>
<dbReference type="EMBL" id="MG859372">
    <property type="protein sequence ID" value="AXM05200.1"/>
    <property type="molecule type" value="mRNA"/>
</dbReference>
<protein>
    <recommendedName>
        <fullName evidence="9">Odorant receptor</fullName>
    </recommendedName>
</protein>
<keyword evidence="2 9" id="KW-0716">Sensory transduction</keyword>
<dbReference type="GO" id="GO:0007165">
    <property type="term" value="P:signal transduction"/>
    <property type="evidence" value="ECO:0007669"/>
    <property type="project" value="UniProtKB-KW"/>
</dbReference>
<organism evidence="10">
    <name type="scientific">Campoletis chlorideae</name>
    <dbReference type="NCBI Taxonomy" id="219166"/>
    <lineage>
        <taxon>Eukaryota</taxon>
        <taxon>Metazoa</taxon>
        <taxon>Ecdysozoa</taxon>
        <taxon>Arthropoda</taxon>
        <taxon>Hexapoda</taxon>
        <taxon>Insecta</taxon>
        <taxon>Pterygota</taxon>
        <taxon>Neoptera</taxon>
        <taxon>Endopterygota</taxon>
        <taxon>Hymenoptera</taxon>
        <taxon>Apocrita</taxon>
        <taxon>Ichneumonoidea</taxon>
        <taxon>Ichneumonidae</taxon>
        <taxon>Campopleginae</taxon>
        <taxon>Dusona group</taxon>
        <taxon>Campoletis</taxon>
    </lineage>
</organism>
<dbReference type="GO" id="GO:0004984">
    <property type="term" value="F:olfactory receptor activity"/>
    <property type="evidence" value="ECO:0007669"/>
    <property type="project" value="InterPro"/>
</dbReference>
<feature type="transmembrane region" description="Helical" evidence="9">
    <location>
        <begin position="257"/>
        <end position="278"/>
    </location>
</feature>
<evidence type="ECO:0000256" key="2">
    <source>
        <dbReference type="ARBA" id="ARBA00022606"/>
    </source>
</evidence>
<dbReference type="AlphaFoldDB" id="A0A346D430"/>
<evidence type="ECO:0000256" key="7">
    <source>
        <dbReference type="ARBA" id="ARBA00023170"/>
    </source>
</evidence>
<evidence type="ECO:0000256" key="4">
    <source>
        <dbReference type="ARBA" id="ARBA00022725"/>
    </source>
</evidence>
<keyword evidence="6 9" id="KW-0472">Membrane</keyword>
<keyword evidence="3 9" id="KW-0812">Transmembrane</keyword>
<feature type="transmembrane region" description="Helical" evidence="9">
    <location>
        <begin position="173"/>
        <end position="194"/>
    </location>
</feature>
<evidence type="ECO:0000256" key="1">
    <source>
        <dbReference type="ARBA" id="ARBA00004141"/>
    </source>
</evidence>
<dbReference type="GO" id="GO:0005886">
    <property type="term" value="C:plasma membrane"/>
    <property type="evidence" value="ECO:0007669"/>
    <property type="project" value="UniProtKB-SubCell"/>
</dbReference>
<evidence type="ECO:0000313" key="10">
    <source>
        <dbReference type="EMBL" id="AXM05200.1"/>
    </source>
</evidence>
<keyword evidence="7 9" id="KW-0675">Receptor</keyword>
<evidence type="ECO:0000256" key="9">
    <source>
        <dbReference type="RuleBase" id="RU351113"/>
    </source>
</evidence>
<evidence type="ECO:0000256" key="8">
    <source>
        <dbReference type="ARBA" id="ARBA00023224"/>
    </source>
</evidence>
<feature type="transmembrane region" description="Helical" evidence="9">
    <location>
        <begin position="124"/>
        <end position="142"/>
    </location>
</feature>
<feature type="transmembrane region" description="Helical" evidence="9">
    <location>
        <begin position="64"/>
        <end position="83"/>
    </location>
</feature>
<dbReference type="Pfam" id="PF02949">
    <property type="entry name" value="7tm_6"/>
    <property type="match status" value="1"/>
</dbReference>
<dbReference type="PANTHER" id="PTHR21137">
    <property type="entry name" value="ODORANT RECEPTOR"/>
    <property type="match status" value="1"/>
</dbReference>
<accession>A0A346D430</accession>
<feature type="transmembrane region" description="Helical" evidence="9">
    <location>
        <begin position="32"/>
        <end position="52"/>
    </location>
</feature>
<keyword evidence="8 9" id="KW-0807">Transducer</keyword>
<comment type="subcellular location">
    <subcellularLocation>
        <location evidence="9">Cell membrane</location>
        <topology evidence="9">Multi-pass membrane protein</topology>
    </subcellularLocation>
    <subcellularLocation>
        <location evidence="1">Membrane</location>
        <topology evidence="1">Multi-pass membrane protein</topology>
    </subcellularLocation>
</comment>
<reference evidence="10" key="2">
    <citation type="submission" date="2018-01" db="EMBL/GenBank/DDBJ databases">
        <authorList>
            <person name="Gaut B.S."/>
            <person name="Morton B.R."/>
            <person name="Clegg M.T."/>
            <person name="Duvall M.R."/>
        </authorList>
    </citation>
    <scope>NUCLEOTIDE SEQUENCE</scope>
    <source>
        <strain evidence="10">CchlOR73</strain>
    </source>
</reference>
<comment type="caution">
    <text evidence="9">Lacks conserved residue(s) required for the propagation of feature annotation.</text>
</comment>
<name>A0A346D430_9HYME</name>
<reference evidence="10" key="1">
    <citation type="journal article" date="2018" name="Insect Mol. Biol.">
        <title>An odorant receptor mediates the attractiveness of cis-jasmone to Campoletis chlorideae, the endoparasitoid of Helicoverpa armigera.</title>
        <authorList>
            <person name="Sun Y.L."/>
            <person name="Dong J.F."/>
            <person name="Ning C."/>
            <person name="Ding P.P."/>
            <person name="Huang L.Q."/>
            <person name="Sun J.G."/>
            <person name="Wang C.Z."/>
        </authorList>
    </citation>
    <scope>NUCLEOTIDE SEQUENCE</scope>
    <source>
        <strain evidence="10">CchlOR73</strain>
    </source>
</reference>
<dbReference type="PANTHER" id="PTHR21137:SF43">
    <property type="entry name" value="ODORANT RECEPTOR 47A-RELATED"/>
    <property type="match status" value="1"/>
</dbReference>
<comment type="similarity">
    <text evidence="9">Belongs to the insect chemoreceptor superfamily. Heteromeric odorant receptor channel (TC 1.A.69) family.</text>
</comment>
<dbReference type="InterPro" id="IPR004117">
    <property type="entry name" value="7tm6_olfct_rcpt"/>
</dbReference>
<proteinExistence type="evidence at transcript level"/>
<feature type="transmembrane region" description="Helical" evidence="9">
    <location>
        <begin position="290"/>
        <end position="306"/>
    </location>
</feature>